<dbReference type="Pfam" id="PF13585">
    <property type="entry name" value="CHU_C"/>
    <property type="match status" value="1"/>
</dbReference>
<name>A0A2T5J7P5_9SPHI</name>
<feature type="domain" description="PKD/Chitinase" evidence="1">
    <location>
        <begin position="1355"/>
        <end position="1437"/>
    </location>
</feature>
<evidence type="ECO:0000259" key="1">
    <source>
        <dbReference type="SMART" id="SM00089"/>
    </source>
</evidence>
<dbReference type="Gene3D" id="2.60.40.10">
    <property type="entry name" value="Immunoglobulins"/>
    <property type="match status" value="1"/>
</dbReference>
<comment type="caution">
    <text evidence="2">The sequence shown here is derived from an EMBL/GenBank/DDBJ whole genome shotgun (WGS) entry which is preliminary data.</text>
</comment>
<dbReference type="InterPro" id="IPR045828">
    <property type="entry name" value="PKD_Bacteroidetes"/>
</dbReference>
<reference evidence="2 3" key="1">
    <citation type="submission" date="2018-04" db="EMBL/GenBank/DDBJ databases">
        <title>Genomic Encyclopedia of Archaeal and Bacterial Type Strains, Phase II (KMG-II): from individual species to whole genera.</title>
        <authorList>
            <person name="Goeker M."/>
        </authorList>
    </citation>
    <scope>NUCLEOTIDE SEQUENCE [LARGE SCALE GENOMIC DNA]</scope>
    <source>
        <strain evidence="2 3">DSM 26809</strain>
    </source>
</reference>
<feature type="domain" description="PKD/Chitinase" evidence="1">
    <location>
        <begin position="907"/>
        <end position="993"/>
    </location>
</feature>
<dbReference type="RefSeq" id="WP_107830146.1">
    <property type="nucleotide sequence ID" value="NZ_CP160205.1"/>
</dbReference>
<evidence type="ECO:0000313" key="2">
    <source>
        <dbReference type="EMBL" id="PTQ95170.1"/>
    </source>
</evidence>
<dbReference type="InterPro" id="IPR022409">
    <property type="entry name" value="PKD/Chitinase_dom"/>
</dbReference>
<protein>
    <submittedName>
        <fullName evidence="2">Gliding motility-associated-like protein</fullName>
    </submittedName>
</protein>
<proteinExistence type="predicted"/>
<organism evidence="2 3">
    <name type="scientific">Mucilaginibacter yixingensis</name>
    <dbReference type="NCBI Taxonomy" id="1295612"/>
    <lineage>
        <taxon>Bacteria</taxon>
        <taxon>Pseudomonadati</taxon>
        <taxon>Bacteroidota</taxon>
        <taxon>Sphingobacteriia</taxon>
        <taxon>Sphingobacteriales</taxon>
        <taxon>Sphingobacteriaceae</taxon>
        <taxon>Mucilaginibacter</taxon>
    </lineage>
</organism>
<dbReference type="InterPro" id="IPR026341">
    <property type="entry name" value="T9SS_type_B"/>
</dbReference>
<dbReference type="Pfam" id="PF19406">
    <property type="entry name" value="PKD_5"/>
    <property type="match status" value="2"/>
</dbReference>
<sequence>MTIYKRVGIFIVLLLGAIAPVFGQDCTLKVSIDASNNGIICSGNAVVLTATATDGTGPYSYVWSTGDITNTASVNKGGTYTVTVTDKTQGCQPVVQNINVIETPAPPAPTATGAIVCRGTPATLTATAPGGTYNWYTVPVGGTPVFSGNVFQTPPIQDQTFYYVETIVGTCVSSRTLVIVSLSSNPTTQGSTTCAGTTGTVSATGGDSYTWYDAPNGNQVGTGSTFVSPPLTSTTTYYVVATTNGCSSAPTPATIVVTPYPQAPTAASFAICTGSTANLHASGNGLLDWFDVPSGGTSLISSPDYTTPALTETKKYWVQSTLNGCSSLRTEVTITVNPIPDAPVTQPATVCSGTGTTLTASSTSSTTFNWYADAAGTQLLATGNTYNTPALTSPATYYVQTLNGSCVSTLTPLQVSVTPVPPAPAVSTPVPVCANTSAVLTATAPGGNYEWFDVPAGGNSLFSGATYTTPALAANTTFYVQTTVNGCVSPRTAVPVTVLTSVQPPTTNNVSICPGTTATLTASSADNYQWYDAPTGGTLLSTNASWTTPALTTTTTYYVQTTTGNCSSARKPATVTVNAAPAAPVVSAVTAICPGSKAQITASVADGGIVTWYDAPTGGGQLAVGNVFTTPALYQSTTYYAQNRVGECLSSRVAVNVPVVQIDYPQFEYPSSTYCKTGSNPTPTISDPTGGTFTASPAGLKFINATTGEIDIANSLPKSYTITFIGNESCHAQTQSPLSIVITPNATFSYAGPFCQYGANPKPNFPTGATEGSFSATPAGLVFIDPATGVIDLQRSAPGTYTVTNTIAANGTCPQASKTTSVTIGAGVLVNAGPDQIVNAGVPVQLSGSVIGGVTTGSWTGGNGTFSPDRNTLNAVYTPAPNEASVTLRLTSGQPSGNCGAKSDDVVITIIPKPSAPTVQNPTVCSGSSVTLMATAPGGAYKWYDAPTGGTLLASGPQFITPVVTESVTYYVSTTVSGNISDRAPVTVNVSPIPAAPVAQPGQTCINTTTQLIADGSTGNYEWYDVATGGTPLFSGKTFTTPVITANISFYVQAINANGCPGPRTQVDVSIVPAPVITSAAAGTACSGIAQNYSITSDTPGATYSWERPAVPGISNAAVAMHAENSISETLINTGTSPINVTYNIIATAGSCNTTFTYVVTVNPLGSPTSPQKVAICNGSPLNYTVSFSNSETKFNWSRAEVTGISNAAVTGQEATNIQEILHNNTDAPIDVPYVFNYTEGNCTNTFTLLATVNPTVIITSDTETRLSACSTDPFSYQIQSNVPSATFSWTRDISSPNITVKQAGDPSSSQINEILENTTGGGEVVYHITVSANGCPGEQKDLHVTVNPKPATPDARATSPVCVGQDIVLNAPASSGPIPTYIWQGPNGYTNISNQPEVRISNATPAMSGTYKLYVIVNNNSCASVPGQAEVKVVSPPTTFNAGDDQTVCPLPNPVNLLGTTSSDNKVVIWTTSGKGAFTSNSSLNTQYIPSQEDIENGSVKLTMSSTGFCTPVSDDVIITFAPTPAVDAGPDQDVCSKNVVNILAGKSIKGGLVNWTTSGSGTFTPAANVANAYYMPSKEDIAKGSVTLTLHYSNFSKCDIEHDDMVMRFIPPPTVYAGGVRYVLKGRQITLEPTVSDPNVSYMWSPNINMDNPTRKNPVITGDIDRTYTLVVIDSRNCVSDPSQTLIKVGPIITIANTFTPNGDGTNDTWNITGLIAYPEASVDVFNRNGTPVFHSLGYPIAWDGTFNGQPLPAGTYYYVVHLNYNKNQVLSGAITIIR</sequence>
<dbReference type="InterPro" id="IPR013783">
    <property type="entry name" value="Ig-like_fold"/>
</dbReference>
<dbReference type="NCBIfam" id="TIGR04131">
    <property type="entry name" value="Bac_Flav_CTERM"/>
    <property type="match status" value="1"/>
</dbReference>
<accession>A0A2T5J7P5</accession>
<keyword evidence="3" id="KW-1185">Reference proteome</keyword>
<dbReference type="EMBL" id="QAOQ01000006">
    <property type="protein sequence ID" value="PTQ95170.1"/>
    <property type="molecule type" value="Genomic_DNA"/>
</dbReference>
<dbReference type="InterPro" id="IPR044023">
    <property type="entry name" value="Ig_7"/>
</dbReference>
<gene>
    <name evidence="2" type="ORF">C8P68_106385</name>
</gene>
<dbReference type="SMART" id="SM00089">
    <property type="entry name" value="PKD"/>
    <property type="match status" value="3"/>
</dbReference>
<feature type="domain" description="PKD/Chitinase" evidence="1">
    <location>
        <begin position="31"/>
        <end position="105"/>
    </location>
</feature>
<dbReference type="OrthoDB" id="1488276at2"/>
<evidence type="ECO:0000313" key="3">
    <source>
        <dbReference type="Proteomes" id="UP000244168"/>
    </source>
</evidence>
<dbReference type="Proteomes" id="UP000244168">
    <property type="component" value="Unassembled WGS sequence"/>
</dbReference>
<dbReference type="Pfam" id="PF19081">
    <property type="entry name" value="Ig_7"/>
    <property type="match status" value="9"/>
</dbReference>